<dbReference type="NCBIfam" id="TIGR02605">
    <property type="entry name" value="CxxC_CxxC_SSSS"/>
    <property type="match status" value="1"/>
</dbReference>
<sequence>MPIYEYECEMCHSHIELHQNVMEHEAPVVCPSCNCEHTMKRIYSASPVIFRGAGYYCTDSQKSNGNTKKE</sequence>
<dbReference type="EMBL" id="CP003155">
    <property type="protein sequence ID" value="AEV28341.1"/>
    <property type="molecule type" value="Genomic_DNA"/>
</dbReference>
<proteinExistence type="predicted"/>
<dbReference type="Gene3D" id="2.20.28.10">
    <property type="match status" value="1"/>
</dbReference>
<feature type="domain" description="Putative regulatory protein FmdB zinc ribbon" evidence="1">
    <location>
        <begin position="1"/>
        <end position="44"/>
    </location>
</feature>
<organism evidence="2 3">
    <name type="scientific">Sphaerochaeta pleomorpha (strain ATCC BAA-1885 / DSM 22778 / Grapes)</name>
    <dbReference type="NCBI Taxonomy" id="158190"/>
    <lineage>
        <taxon>Bacteria</taxon>
        <taxon>Pseudomonadati</taxon>
        <taxon>Spirochaetota</taxon>
        <taxon>Spirochaetia</taxon>
        <taxon>Spirochaetales</taxon>
        <taxon>Sphaerochaetaceae</taxon>
        <taxon>Sphaerochaeta</taxon>
    </lineage>
</organism>
<dbReference type="PANTHER" id="PTHR34404">
    <property type="entry name" value="REGULATORY PROTEIN, FMDB FAMILY"/>
    <property type="match status" value="1"/>
</dbReference>
<dbReference type="SMART" id="SM00834">
    <property type="entry name" value="CxxC_CXXC_SSSS"/>
    <property type="match status" value="1"/>
</dbReference>
<dbReference type="AlphaFoldDB" id="G8QWP7"/>
<evidence type="ECO:0000313" key="2">
    <source>
        <dbReference type="EMBL" id="AEV28341.1"/>
    </source>
</evidence>
<reference evidence="2 3" key="1">
    <citation type="submission" date="2011-11" db="EMBL/GenBank/DDBJ databases">
        <title>Complete sequence of Spirochaeta sp. grapes.</title>
        <authorList>
            <consortium name="US DOE Joint Genome Institute"/>
            <person name="Lucas S."/>
            <person name="Han J."/>
            <person name="Lapidus A."/>
            <person name="Cheng J.-F."/>
            <person name="Goodwin L."/>
            <person name="Pitluck S."/>
            <person name="Peters L."/>
            <person name="Ovchinnikova G."/>
            <person name="Munk A.C."/>
            <person name="Detter J.C."/>
            <person name="Han C."/>
            <person name="Tapia R."/>
            <person name="Land M."/>
            <person name="Hauser L."/>
            <person name="Kyrpides N."/>
            <person name="Ivanova N."/>
            <person name="Pagani I."/>
            <person name="Ritalahtilisa K."/>
            <person name="Loeffler F."/>
            <person name="Woyke T."/>
        </authorList>
    </citation>
    <scope>NUCLEOTIDE SEQUENCE [LARGE SCALE GENOMIC DNA]</scope>
    <source>
        <strain evidence="3">ATCC BAA-1885 / DSM 22778 / Grapes</strain>
    </source>
</reference>
<dbReference type="RefSeq" id="WP_014269190.1">
    <property type="nucleotide sequence ID" value="NC_016633.1"/>
</dbReference>
<evidence type="ECO:0000259" key="1">
    <source>
        <dbReference type="SMART" id="SM00834"/>
    </source>
</evidence>
<gene>
    <name evidence="2" type="ordered locus">SpiGrapes_0486</name>
</gene>
<evidence type="ECO:0000313" key="3">
    <source>
        <dbReference type="Proteomes" id="UP000005632"/>
    </source>
</evidence>
<dbReference type="HOGENOM" id="CLU_136025_3_3_12"/>
<accession>G8QWP7</accession>
<dbReference type="eggNOG" id="COG2331">
    <property type="taxonomic scope" value="Bacteria"/>
</dbReference>
<dbReference type="OrthoDB" id="9813321at2"/>
<dbReference type="KEGG" id="sgp:SpiGrapes_0486"/>
<dbReference type="PANTHER" id="PTHR34404:SF2">
    <property type="entry name" value="CONSERVED SERINE RICH PROTEIN"/>
    <property type="match status" value="1"/>
</dbReference>
<dbReference type="Proteomes" id="UP000005632">
    <property type="component" value="Chromosome"/>
</dbReference>
<dbReference type="Pfam" id="PF09723">
    <property type="entry name" value="Zn_ribbon_8"/>
    <property type="match status" value="1"/>
</dbReference>
<dbReference type="InterPro" id="IPR013429">
    <property type="entry name" value="Regulatory_FmdB_Zinc_ribbon"/>
</dbReference>
<keyword evidence="3" id="KW-1185">Reference proteome</keyword>
<dbReference type="STRING" id="158190.SpiGrapes_0486"/>
<name>G8QWP7_SPHPG</name>
<protein>
    <submittedName>
        <fullName evidence="2">Putative regulatory protein, FmdB family</fullName>
    </submittedName>
</protein>